<dbReference type="GO" id="GO:0004016">
    <property type="term" value="F:adenylate cyclase activity"/>
    <property type="evidence" value="ECO:0007669"/>
    <property type="project" value="TreeGrafter"/>
</dbReference>
<dbReference type="GO" id="GO:0007168">
    <property type="term" value="P:receptor guanylyl cyclase signaling pathway"/>
    <property type="evidence" value="ECO:0007669"/>
    <property type="project" value="TreeGrafter"/>
</dbReference>
<keyword evidence="5" id="KW-0547">Nucleotide-binding</keyword>
<sequence length="1146" mass="129354">MRIYLSEVFAAGLFWLFLSSAIGEYNTDENVKEVKIGVLVPMTGYWPIGKTSASAITIAVDKINRDPTLLLGYNMTFLWNDSMCLAAEGLNQAVEFRISGVDAIIGDGCDIICEPAAILAASWNLPMISWGCESSKLSEKSIYSTFARTVGSFSKMGGLFMSVLGYFKWKSIGIIASTESIWQLAMTGLMKVFLQHDIDIRYIHTLNPGHVLVTEREEYKSVLMLAKETARIPMPPKAVNLLQRVVNRVSQMAKMLTVSRKTHHDVFYSAIVFIMLCYGGDIRALMLFAHDLDMLNGDYAFLTVNLLPSAAIGNNTFMGNDGRDAEAALAFRGILSIHVREPTTELWQQFTKEVKEKLEDYPFEIQLDHSEKVEVYAGAIYDAIYLYAIALNETLAAGGDKKDGQAIVHRMLNMEFEGASGTVRIDESGDRDPDYSLKYYVNGSFQNIADYNHSTGGFNLRDVRVIWAGGRTNPPLDKPRCGWEKELCREQGREATQQLVNVVIGASTAGVVVLALMFFLIIRKLRYETDLAQNKSWKLRYDDLHIQDHSGSGEAQSQGVTTFKRSPSTVRPLPKTETKEELNVNTIKAVKPFTSPLIQEEQTTAASNASANTEQIFTTIGNYQGRTVAIKRLNKKTVHMTREILIQLKQVRDISHENLNPFIGACIESPNIMMVWSYCKKGSLKDVLANDEYKIDYGFKLSMAIDIAAGMKYLHNTSVKFHGNLTSTRCVIDSHWVVKITDWGLHEFKAGQENTKSLHKMYYDLLWTAPEHINISKVEREGFSQKGDVYSYGILLQEMSFRSEPYSRKMLQPKVIIHRVVAHEDPPFRPDVPSMEMKPEYIELMVDCWNDEPEERPHFYRIVERLKKESGRGSNIIENMVTMMEKHANHLEQLVEERTRQLNEEKEKTEKILYRLLPPLVVDQLKSDNTVQAEGFEEVTIFFSDIVGFTKLASMSTPLEIVGFLNDLYVSFDEIISRFDVYKVETVGDAYVVVSGCPKKNGIKHASEIASMALELLSHMTVFRVRHLPDHQLQLRIGINTGPVVAAVVGVTMPRFCLYGHTVNIASKLESTCLPLRIHVSSESHSRLVEVGGFYLEERGQVQIKRQGLVTTYWLVGKEGFDKALPDPPLDFSEPLFETLDVYYAS</sequence>
<keyword evidence="7" id="KW-0342">GTP-binding</keyword>
<dbReference type="GO" id="GO:0005886">
    <property type="term" value="C:plasma membrane"/>
    <property type="evidence" value="ECO:0007669"/>
    <property type="project" value="TreeGrafter"/>
</dbReference>
<dbReference type="PANTHER" id="PTHR11920">
    <property type="entry name" value="GUANYLYL CYCLASE"/>
    <property type="match status" value="1"/>
</dbReference>
<feature type="domain" description="Protein kinase" evidence="17">
    <location>
        <begin position="602"/>
        <end position="877"/>
    </location>
</feature>
<dbReference type="Proteomes" id="UP000275408">
    <property type="component" value="Unassembled WGS sequence"/>
</dbReference>
<evidence type="ECO:0000256" key="8">
    <source>
        <dbReference type="ARBA" id="ARBA00023136"/>
    </source>
</evidence>
<evidence type="ECO:0000313" key="19">
    <source>
        <dbReference type="EMBL" id="RMX54557.1"/>
    </source>
</evidence>
<dbReference type="PANTHER" id="PTHR11920:SF501">
    <property type="entry name" value="GUANYLATE CYCLASE 32E"/>
    <property type="match status" value="1"/>
</dbReference>
<dbReference type="InterPro" id="IPR001170">
    <property type="entry name" value="ANPR/GUC"/>
</dbReference>
<dbReference type="InterPro" id="IPR011009">
    <property type="entry name" value="Kinase-like_dom_sf"/>
</dbReference>
<dbReference type="InterPro" id="IPR001828">
    <property type="entry name" value="ANF_lig-bd_rcpt"/>
</dbReference>
<comment type="caution">
    <text evidence="19">The sequence shown here is derived from an EMBL/GenBank/DDBJ whole genome shotgun (WGS) entry which is preliminary data.</text>
</comment>
<dbReference type="GO" id="GO:0004672">
    <property type="term" value="F:protein kinase activity"/>
    <property type="evidence" value="ECO:0007669"/>
    <property type="project" value="InterPro"/>
</dbReference>
<keyword evidence="12" id="KW-0141">cGMP biosynthesis</keyword>
<keyword evidence="4 16" id="KW-0732">Signal</keyword>
<evidence type="ECO:0000256" key="16">
    <source>
        <dbReference type="SAM" id="SignalP"/>
    </source>
</evidence>
<dbReference type="Pfam" id="PF07714">
    <property type="entry name" value="PK_Tyr_Ser-Thr"/>
    <property type="match status" value="1"/>
</dbReference>
<dbReference type="GO" id="GO:0035556">
    <property type="term" value="P:intracellular signal transduction"/>
    <property type="evidence" value="ECO:0007669"/>
    <property type="project" value="InterPro"/>
</dbReference>
<feature type="compositionally biased region" description="Polar residues" evidence="14">
    <location>
        <begin position="550"/>
        <end position="569"/>
    </location>
</feature>
<evidence type="ECO:0000256" key="5">
    <source>
        <dbReference type="ARBA" id="ARBA00022741"/>
    </source>
</evidence>
<dbReference type="FunFam" id="3.30.70.1230:FF:000004">
    <property type="entry name" value="Guanylate cyclase"/>
    <property type="match status" value="1"/>
</dbReference>
<dbReference type="AlphaFoldDB" id="A0A3M6ULL4"/>
<evidence type="ECO:0000256" key="13">
    <source>
        <dbReference type="SAM" id="Coils"/>
    </source>
</evidence>
<gene>
    <name evidence="19" type="ORF">pdam_00004603</name>
</gene>
<feature type="region of interest" description="Disordered" evidence="14">
    <location>
        <begin position="550"/>
        <end position="576"/>
    </location>
</feature>
<feature type="domain" description="Guanylate cyclase" evidence="18">
    <location>
        <begin position="940"/>
        <end position="1070"/>
    </location>
</feature>
<evidence type="ECO:0000256" key="9">
    <source>
        <dbReference type="ARBA" id="ARBA00023170"/>
    </source>
</evidence>
<evidence type="ECO:0000256" key="15">
    <source>
        <dbReference type="SAM" id="Phobius"/>
    </source>
</evidence>
<dbReference type="GO" id="GO:0005524">
    <property type="term" value="F:ATP binding"/>
    <property type="evidence" value="ECO:0007669"/>
    <property type="project" value="InterPro"/>
</dbReference>
<dbReference type="SUPFAM" id="SSF56112">
    <property type="entry name" value="Protein kinase-like (PK-like)"/>
    <property type="match status" value="1"/>
</dbReference>
<dbReference type="InterPro" id="IPR029787">
    <property type="entry name" value="Nucleotide_cyclase"/>
</dbReference>
<dbReference type="PRINTS" id="PR00255">
    <property type="entry name" value="NATPEPTIDER"/>
</dbReference>
<keyword evidence="20" id="KW-1185">Reference proteome</keyword>
<evidence type="ECO:0000259" key="17">
    <source>
        <dbReference type="PROSITE" id="PS50011"/>
    </source>
</evidence>
<dbReference type="GO" id="GO:0004383">
    <property type="term" value="F:guanylate cyclase activity"/>
    <property type="evidence" value="ECO:0007669"/>
    <property type="project" value="UniProtKB-EC"/>
</dbReference>
<evidence type="ECO:0000256" key="11">
    <source>
        <dbReference type="ARBA" id="ARBA00023239"/>
    </source>
</evidence>
<keyword evidence="13" id="KW-0175">Coiled coil</keyword>
<dbReference type="Gene3D" id="3.40.50.2300">
    <property type="match status" value="2"/>
</dbReference>
<dbReference type="CDD" id="cd07302">
    <property type="entry name" value="CHD"/>
    <property type="match status" value="1"/>
</dbReference>
<accession>A0A3M6ULL4</accession>
<evidence type="ECO:0000256" key="7">
    <source>
        <dbReference type="ARBA" id="ARBA00023134"/>
    </source>
</evidence>
<dbReference type="SMART" id="SM00044">
    <property type="entry name" value="CYCc"/>
    <property type="match status" value="1"/>
</dbReference>
<dbReference type="STRING" id="46731.A0A3M6ULL4"/>
<keyword evidence="9" id="KW-0675">Receptor</keyword>
<dbReference type="InterPro" id="IPR028082">
    <property type="entry name" value="Peripla_BP_I"/>
</dbReference>
<dbReference type="InterPro" id="IPR001054">
    <property type="entry name" value="A/G_cyclase"/>
</dbReference>
<comment type="subcellular location">
    <subcellularLocation>
        <location evidence="1">Membrane</location>
        <topology evidence="1">Single-pass type I membrane protein</topology>
    </subcellularLocation>
</comment>
<evidence type="ECO:0000256" key="2">
    <source>
        <dbReference type="ARBA" id="ARBA00012202"/>
    </source>
</evidence>
<dbReference type="InterPro" id="IPR000719">
    <property type="entry name" value="Prot_kinase_dom"/>
</dbReference>
<dbReference type="GO" id="GO:0005525">
    <property type="term" value="F:GTP binding"/>
    <property type="evidence" value="ECO:0007669"/>
    <property type="project" value="UniProtKB-KW"/>
</dbReference>
<dbReference type="CDD" id="cd06352">
    <property type="entry name" value="PBP1_NPR_GC-like"/>
    <property type="match status" value="1"/>
</dbReference>
<dbReference type="Pfam" id="PF01094">
    <property type="entry name" value="ANF_receptor"/>
    <property type="match status" value="2"/>
</dbReference>
<dbReference type="OrthoDB" id="5978304at2759"/>
<keyword evidence="8 15" id="KW-0472">Membrane</keyword>
<evidence type="ECO:0000256" key="6">
    <source>
        <dbReference type="ARBA" id="ARBA00022989"/>
    </source>
</evidence>
<dbReference type="EC" id="4.6.1.2" evidence="2"/>
<keyword evidence="6 15" id="KW-1133">Transmembrane helix</keyword>
<dbReference type="PROSITE" id="PS50125">
    <property type="entry name" value="GUANYLATE_CYCLASE_2"/>
    <property type="match status" value="1"/>
</dbReference>
<evidence type="ECO:0000256" key="10">
    <source>
        <dbReference type="ARBA" id="ARBA00023180"/>
    </source>
</evidence>
<keyword evidence="3 15" id="KW-0812">Transmembrane</keyword>
<reference evidence="19 20" key="1">
    <citation type="journal article" date="2018" name="Sci. Rep.">
        <title>Comparative analysis of the Pocillopora damicornis genome highlights role of immune system in coral evolution.</title>
        <authorList>
            <person name="Cunning R."/>
            <person name="Bay R.A."/>
            <person name="Gillette P."/>
            <person name="Baker A.C."/>
            <person name="Traylor-Knowles N."/>
        </authorList>
    </citation>
    <scope>NUCLEOTIDE SEQUENCE [LARGE SCALE GENOMIC DNA]</scope>
    <source>
        <strain evidence="19">RSMAS</strain>
        <tissue evidence="19">Whole animal</tissue>
    </source>
</reference>
<proteinExistence type="predicted"/>
<dbReference type="Gene3D" id="1.10.510.10">
    <property type="entry name" value="Transferase(Phosphotransferase) domain 1"/>
    <property type="match status" value="1"/>
</dbReference>
<dbReference type="EMBL" id="RCHS01001247">
    <property type="protein sequence ID" value="RMX54557.1"/>
    <property type="molecule type" value="Genomic_DNA"/>
</dbReference>
<dbReference type="GO" id="GO:0001653">
    <property type="term" value="F:peptide receptor activity"/>
    <property type="evidence" value="ECO:0007669"/>
    <property type="project" value="TreeGrafter"/>
</dbReference>
<feature type="signal peptide" evidence="16">
    <location>
        <begin position="1"/>
        <end position="23"/>
    </location>
</feature>
<dbReference type="InterPro" id="IPR050401">
    <property type="entry name" value="Cyclic_nucleotide_synthase"/>
</dbReference>
<name>A0A3M6ULL4_POCDA</name>
<evidence type="ECO:0000313" key="20">
    <source>
        <dbReference type="Proteomes" id="UP000275408"/>
    </source>
</evidence>
<evidence type="ECO:0000256" key="14">
    <source>
        <dbReference type="SAM" id="MobiDB-lite"/>
    </source>
</evidence>
<evidence type="ECO:0000256" key="3">
    <source>
        <dbReference type="ARBA" id="ARBA00022692"/>
    </source>
</evidence>
<protein>
    <recommendedName>
        <fullName evidence="2">guanylate cyclase</fullName>
        <ecNumber evidence="2">4.6.1.2</ecNumber>
    </recommendedName>
</protein>
<dbReference type="Pfam" id="PF00211">
    <property type="entry name" value="Guanylate_cyc"/>
    <property type="match status" value="1"/>
</dbReference>
<dbReference type="Gene3D" id="3.30.70.1230">
    <property type="entry name" value="Nucleotide cyclase"/>
    <property type="match status" value="1"/>
</dbReference>
<organism evidence="19 20">
    <name type="scientific">Pocillopora damicornis</name>
    <name type="common">Cauliflower coral</name>
    <name type="synonym">Millepora damicornis</name>
    <dbReference type="NCBI Taxonomy" id="46731"/>
    <lineage>
        <taxon>Eukaryota</taxon>
        <taxon>Metazoa</taxon>
        <taxon>Cnidaria</taxon>
        <taxon>Anthozoa</taxon>
        <taxon>Hexacorallia</taxon>
        <taxon>Scleractinia</taxon>
        <taxon>Astrocoeniina</taxon>
        <taxon>Pocilloporidae</taxon>
        <taxon>Pocillopora</taxon>
    </lineage>
</organism>
<keyword evidence="11" id="KW-0456">Lyase</keyword>
<feature type="transmembrane region" description="Helical" evidence="15">
    <location>
        <begin position="266"/>
        <end position="286"/>
    </location>
</feature>
<evidence type="ECO:0000256" key="4">
    <source>
        <dbReference type="ARBA" id="ARBA00022729"/>
    </source>
</evidence>
<dbReference type="PROSITE" id="PS50011">
    <property type="entry name" value="PROTEIN_KINASE_DOM"/>
    <property type="match status" value="1"/>
</dbReference>
<feature type="transmembrane region" description="Helical" evidence="15">
    <location>
        <begin position="499"/>
        <end position="522"/>
    </location>
</feature>
<evidence type="ECO:0000256" key="1">
    <source>
        <dbReference type="ARBA" id="ARBA00004479"/>
    </source>
</evidence>
<feature type="chain" id="PRO_5018197301" description="guanylate cyclase" evidence="16">
    <location>
        <begin position="24"/>
        <end position="1146"/>
    </location>
</feature>
<dbReference type="SUPFAM" id="SSF53822">
    <property type="entry name" value="Periplasmic binding protein-like I"/>
    <property type="match status" value="1"/>
</dbReference>
<keyword evidence="10" id="KW-0325">Glycoprotein</keyword>
<evidence type="ECO:0000259" key="18">
    <source>
        <dbReference type="PROSITE" id="PS50125"/>
    </source>
</evidence>
<evidence type="ECO:0000256" key="12">
    <source>
        <dbReference type="ARBA" id="ARBA00023293"/>
    </source>
</evidence>
<dbReference type="InterPro" id="IPR001245">
    <property type="entry name" value="Ser-Thr/Tyr_kinase_cat_dom"/>
</dbReference>
<feature type="coiled-coil region" evidence="13">
    <location>
        <begin position="877"/>
        <end position="912"/>
    </location>
</feature>
<dbReference type="SUPFAM" id="SSF55073">
    <property type="entry name" value="Nucleotide cyclase"/>
    <property type="match status" value="1"/>
</dbReference>